<evidence type="ECO:0000256" key="4">
    <source>
        <dbReference type="SAM" id="MobiDB-lite"/>
    </source>
</evidence>
<dbReference type="PANTHER" id="PTHR42781">
    <property type="entry name" value="SPERMIDINE/PUTRESCINE IMPORT ATP-BINDING PROTEIN POTA"/>
    <property type="match status" value="1"/>
</dbReference>
<name>A0A2C8YKE5_9MICO</name>
<dbReference type="EMBL" id="OCST01000001">
    <property type="protein sequence ID" value="SOE50918.1"/>
    <property type="molecule type" value="Genomic_DNA"/>
</dbReference>
<feature type="region of interest" description="Disordered" evidence="4">
    <location>
        <begin position="340"/>
        <end position="361"/>
    </location>
</feature>
<dbReference type="GO" id="GO:0016887">
    <property type="term" value="F:ATP hydrolysis activity"/>
    <property type="evidence" value="ECO:0007669"/>
    <property type="project" value="InterPro"/>
</dbReference>
<accession>A0A2C8YKE5</accession>
<dbReference type="GO" id="GO:0022857">
    <property type="term" value="F:transmembrane transporter activity"/>
    <property type="evidence" value="ECO:0007669"/>
    <property type="project" value="InterPro"/>
</dbReference>
<keyword evidence="7" id="KW-1185">Reference proteome</keyword>
<keyword evidence="2" id="KW-0547">Nucleotide-binding</keyword>
<dbReference type="SUPFAM" id="SSF52540">
    <property type="entry name" value="P-loop containing nucleoside triphosphate hydrolases"/>
    <property type="match status" value="1"/>
</dbReference>
<evidence type="ECO:0000259" key="5">
    <source>
        <dbReference type="PROSITE" id="PS50893"/>
    </source>
</evidence>
<dbReference type="InterPro" id="IPR017871">
    <property type="entry name" value="ABC_transporter-like_CS"/>
</dbReference>
<evidence type="ECO:0000256" key="1">
    <source>
        <dbReference type="ARBA" id="ARBA00022448"/>
    </source>
</evidence>
<protein>
    <submittedName>
        <fullName evidence="6">Putative spermidine/putrescine transport system ATP-binding protein</fullName>
    </submittedName>
</protein>
<keyword evidence="3 6" id="KW-0067">ATP-binding</keyword>
<dbReference type="GO" id="GO:0043190">
    <property type="term" value="C:ATP-binding cassette (ABC) transporter complex"/>
    <property type="evidence" value="ECO:0007669"/>
    <property type="project" value="InterPro"/>
</dbReference>
<dbReference type="Gene3D" id="3.40.50.300">
    <property type="entry name" value="P-loop containing nucleotide triphosphate hydrolases"/>
    <property type="match status" value="1"/>
</dbReference>
<dbReference type="PANTHER" id="PTHR42781:SF4">
    <property type="entry name" value="SPERMIDINE_PUTRESCINE IMPORT ATP-BINDING PROTEIN POTA"/>
    <property type="match status" value="1"/>
</dbReference>
<dbReference type="InterPro" id="IPR003593">
    <property type="entry name" value="AAA+_ATPase"/>
</dbReference>
<dbReference type="SUPFAM" id="SSF50331">
    <property type="entry name" value="MOP-like"/>
    <property type="match status" value="1"/>
</dbReference>
<dbReference type="Pfam" id="PF00005">
    <property type="entry name" value="ABC_tran"/>
    <property type="match status" value="1"/>
</dbReference>
<evidence type="ECO:0000256" key="2">
    <source>
        <dbReference type="ARBA" id="ARBA00022741"/>
    </source>
</evidence>
<dbReference type="AlphaFoldDB" id="A0A2C8YKE5"/>
<feature type="domain" description="ABC transporter" evidence="5">
    <location>
        <begin position="11"/>
        <end position="241"/>
    </location>
</feature>
<organism evidence="6 7">
    <name type="scientific">Salinibacterium xinjiangense</name>
    <dbReference type="NCBI Taxonomy" id="386302"/>
    <lineage>
        <taxon>Bacteria</taxon>
        <taxon>Bacillati</taxon>
        <taxon>Actinomycetota</taxon>
        <taxon>Actinomycetes</taxon>
        <taxon>Micrococcales</taxon>
        <taxon>Microbacteriaceae</taxon>
        <taxon>Salinibacterium</taxon>
    </lineage>
</organism>
<evidence type="ECO:0000313" key="7">
    <source>
        <dbReference type="Proteomes" id="UP000219440"/>
    </source>
</evidence>
<keyword evidence="1" id="KW-0813">Transport</keyword>
<dbReference type="InterPro" id="IPR003439">
    <property type="entry name" value="ABC_transporter-like_ATP-bd"/>
</dbReference>
<dbReference type="InterPro" id="IPR027417">
    <property type="entry name" value="P-loop_NTPase"/>
</dbReference>
<evidence type="ECO:0000256" key="3">
    <source>
        <dbReference type="ARBA" id="ARBA00022840"/>
    </source>
</evidence>
<dbReference type="InterPro" id="IPR008995">
    <property type="entry name" value="Mo/tungstate-bd_C_term_dom"/>
</dbReference>
<dbReference type="Pfam" id="PF08402">
    <property type="entry name" value="TOBE_2"/>
    <property type="match status" value="1"/>
</dbReference>
<dbReference type="FunFam" id="3.40.50.300:FF:000133">
    <property type="entry name" value="Spermidine/putrescine import ATP-binding protein PotA"/>
    <property type="match status" value="1"/>
</dbReference>
<dbReference type="GO" id="GO:0005524">
    <property type="term" value="F:ATP binding"/>
    <property type="evidence" value="ECO:0007669"/>
    <property type="project" value="UniProtKB-KW"/>
</dbReference>
<sequence>MIDHTSRPVAIELSALTKRFGDMAAVDGVDLQIAEGEFFSMLGPSGSGKTTVLRLIAGFEQPTSGTVSLFGRDVTTVAPFDRDVNTVFQDYALFPHMSVLDNVAYGLRVRGMSRITRHARAREALDRVRLADFADRKPTQLSGGQRQRVALARATVVEPKALLLDEPLGALDLKLREQLQVELKELQRSLGITFIFVTHDQEEALTLSDRIAVFNNGRIEQLGTPAELYERPVSPFVASFVGTSNIFDDAVSLALLGRRGTHSLRPERIGLTVGDTADGITAPGTIAEVIYLGTNTRILVDLDAGQRITVLAPYGRERFSDHDRGARVTASWRDADVISLQSPTTPPTAPSEKTPIEMRSR</sequence>
<dbReference type="InterPro" id="IPR050093">
    <property type="entry name" value="ABC_SmlMolc_Importer"/>
</dbReference>
<dbReference type="InterPro" id="IPR013611">
    <property type="entry name" value="Transp-assoc_OB_typ2"/>
</dbReference>
<dbReference type="Proteomes" id="UP000219440">
    <property type="component" value="Unassembled WGS sequence"/>
</dbReference>
<dbReference type="PROSITE" id="PS00211">
    <property type="entry name" value="ABC_TRANSPORTER_1"/>
    <property type="match status" value="1"/>
</dbReference>
<dbReference type="SMART" id="SM00382">
    <property type="entry name" value="AAA"/>
    <property type="match status" value="1"/>
</dbReference>
<reference evidence="6 7" key="1">
    <citation type="submission" date="2017-09" db="EMBL/GenBank/DDBJ databases">
        <authorList>
            <person name="Ehlers B."/>
            <person name="Leendertz F.H."/>
        </authorList>
    </citation>
    <scope>NUCLEOTIDE SEQUENCE [LARGE SCALE GENOMIC DNA]</scope>
    <source>
        <strain evidence="6 7">CGMCC 1.05381</strain>
    </source>
</reference>
<evidence type="ECO:0000313" key="6">
    <source>
        <dbReference type="EMBL" id="SOE50918.1"/>
    </source>
</evidence>
<gene>
    <name evidence="6" type="ORF">SAMN06296378_0390</name>
</gene>
<proteinExistence type="predicted"/>
<dbReference type="RefSeq" id="WP_427909971.1">
    <property type="nucleotide sequence ID" value="NZ_OCST01000001.1"/>
</dbReference>
<dbReference type="PROSITE" id="PS50893">
    <property type="entry name" value="ABC_TRANSPORTER_2"/>
    <property type="match status" value="1"/>
</dbReference>